<dbReference type="GO" id="GO:0005886">
    <property type="term" value="C:plasma membrane"/>
    <property type="evidence" value="ECO:0007669"/>
    <property type="project" value="UniProtKB-SubCell"/>
</dbReference>
<name>A0A5C4THA4_9BACL</name>
<comment type="subcellular location">
    <subcellularLocation>
        <location evidence="1">Cell membrane</location>
        <topology evidence="1">Multi-pass membrane protein</topology>
    </subcellularLocation>
</comment>
<dbReference type="PANTHER" id="PTHR48085:SF5">
    <property type="entry name" value="CADMIUM_ZINC-TRANSPORTING ATPASE HMA4-RELATED"/>
    <property type="match status" value="1"/>
</dbReference>
<keyword evidence="19" id="KW-0378">Hydrolase</keyword>
<evidence type="ECO:0000256" key="15">
    <source>
        <dbReference type="ARBA" id="ARBA00039103"/>
    </source>
</evidence>
<dbReference type="PRINTS" id="PR00119">
    <property type="entry name" value="CATATPASE"/>
</dbReference>
<evidence type="ECO:0000256" key="2">
    <source>
        <dbReference type="ARBA" id="ARBA00006024"/>
    </source>
</evidence>
<dbReference type="InterPro" id="IPR051014">
    <property type="entry name" value="Cation_Transport_ATPase_IB"/>
</dbReference>
<dbReference type="Pfam" id="PF00122">
    <property type="entry name" value="E1-E2_ATPase"/>
    <property type="match status" value="1"/>
</dbReference>
<feature type="transmembrane region" description="Helical" evidence="17">
    <location>
        <begin position="210"/>
        <end position="236"/>
    </location>
</feature>
<keyword evidence="13" id="KW-0406">Ion transport</keyword>
<dbReference type="Pfam" id="PF00403">
    <property type="entry name" value="HMA"/>
    <property type="match status" value="1"/>
</dbReference>
<keyword evidence="10 17" id="KW-0067">ATP-binding</keyword>
<dbReference type="SFLD" id="SFLDF00027">
    <property type="entry name" value="p-type_atpase"/>
    <property type="match status" value="1"/>
</dbReference>
<evidence type="ECO:0000259" key="18">
    <source>
        <dbReference type="PROSITE" id="PS50846"/>
    </source>
</evidence>
<protein>
    <recommendedName>
        <fullName evidence="15">Cd(2+)-exporting ATPase</fullName>
        <ecNumber evidence="15">7.2.2.21</ecNumber>
    </recommendedName>
</protein>
<proteinExistence type="inferred from homology"/>
<dbReference type="InterPro" id="IPR018303">
    <property type="entry name" value="ATPase_P-typ_P_site"/>
</dbReference>
<dbReference type="FunFam" id="2.70.150.10:FF:000002">
    <property type="entry name" value="Copper-transporting ATPase 1, putative"/>
    <property type="match status" value="1"/>
</dbReference>
<dbReference type="SUPFAM" id="SSF56784">
    <property type="entry name" value="HAD-like"/>
    <property type="match status" value="1"/>
</dbReference>
<dbReference type="NCBIfam" id="TIGR01511">
    <property type="entry name" value="ATPase-IB1_Cu"/>
    <property type="match status" value="1"/>
</dbReference>
<keyword evidence="20" id="KW-1185">Reference proteome</keyword>
<feature type="transmembrane region" description="Helical" evidence="17">
    <location>
        <begin position="714"/>
        <end position="733"/>
    </location>
</feature>
<evidence type="ECO:0000256" key="6">
    <source>
        <dbReference type="ARBA" id="ARBA00022553"/>
    </source>
</evidence>
<evidence type="ECO:0000256" key="7">
    <source>
        <dbReference type="ARBA" id="ARBA00022692"/>
    </source>
</evidence>
<keyword evidence="5" id="KW-0104">Cadmium</keyword>
<feature type="domain" description="HMA" evidence="18">
    <location>
        <begin position="64"/>
        <end position="127"/>
    </location>
</feature>
<evidence type="ECO:0000256" key="5">
    <source>
        <dbReference type="ARBA" id="ARBA00022539"/>
    </source>
</evidence>
<evidence type="ECO:0000256" key="8">
    <source>
        <dbReference type="ARBA" id="ARBA00022723"/>
    </source>
</evidence>
<dbReference type="GO" id="GO:0046872">
    <property type="term" value="F:metal ion binding"/>
    <property type="evidence" value="ECO:0007669"/>
    <property type="project" value="UniProtKB-KW"/>
</dbReference>
<dbReference type="InterPro" id="IPR006121">
    <property type="entry name" value="HMA_dom"/>
</dbReference>
<dbReference type="InterPro" id="IPR044492">
    <property type="entry name" value="P_typ_ATPase_HD_dom"/>
</dbReference>
<evidence type="ECO:0000256" key="10">
    <source>
        <dbReference type="ARBA" id="ARBA00022840"/>
    </source>
</evidence>
<keyword evidence="14 17" id="KW-0472">Membrane</keyword>
<evidence type="ECO:0000256" key="1">
    <source>
        <dbReference type="ARBA" id="ARBA00004651"/>
    </source>
</evidence>
<evidence type="ECO:0000256" key="11">
    <source>
        <dbReference type="ARBA" id="ARBA00022967"/>
    </source>
</evidence>
<sequence length="761" mass="81948">MSEENKPKEWSFKKNVAFTVLEEDRHADHKDDGCDATCGHGPGRHHTAHAETAEEEGRLVPNERVRSYRIEGMDCSSCAMTIENHLRMNPAVKQVRIHFATGKMQIEHDNTADDIVQEVKKAGYRATPIYPIGGAEVRQAGWRDPHQSMTVLSGVLLLFGYLGQFAGVSDDFRTLLYALSIIAGGYKPARSAFYAIKSRSLDMNVLMTTAAIGAACIGEWLEGATVVWLFAIGNMLQTRSMERTRNSIRGLMSAAPVEAWVKQGGLLVRKPIGELAIGSTIIVKPGEKIPLDGDVIDGQSAVNQAPITGESVPADKGAGDPVYAGTINESGALEIRVTKLAQDTAIARIVQMVEEAQEKKAPSQAFVDRFAAIYTPLVFGLAVLVMIVPPILLSEAWSEWLYKGLELLVIACPCALVISTPVAIVSAIGSAARNGVLIKGGASLEKAGQLTAIAFDKTGTLTTGKPRVVHTTVWEGNETDLLSIARTIEERSKHPIAAAIVRQAEERAAPVLVGANYNNFVGKGAGATIAEVEHFAGSPKLFEELGAGQGTWQTEAIAMQREGYTLVLVGTRERVMGMLAVADTARETTVEAIRGLKEVGIRHTVMLTGDNEGTARKIAGESGIDEYFPELLPEQKVGSIARLQQRGERVAMVGDGINDAPALAAADLGIAMGGAGTDTAMETADIVLMADHLEKLPYTVRISRQALRIIKQNVWFSLIVKIVALLLIFPGWLTLWMAVLSDTGAALLVILNSMRLLRKTH</sequence>
<dbReference type="SFLD" id="SFLDG00002">
    <property type="entry name" value="C1.7:_P-type_atpase_like"/>
    <property type="match status" value="1"/>
</dbReference>
<organism evidence="19 20">
    <name type="scientific">Paenibacillus hemerocallicola</name>
    <dbReference type="NCBI Taxonomy" id="1172614"/>
    <lineage>
        <taxon>Bacteria</taxon>
        <taxon>Bacillati</taxon>
        <taxon>Bacillota</taxon>
        <taxon>Bacilli</taxon>
        <taxon>Bacillales</taxon>
        <taxon>Paenibacillaceae</taxon>
        <taxon>Paenibacillus</taxon>
    </lineage>
</organism>
<reference evidence="19 20" key="1">
    <citation type="submission" date="2019-05" db="EMBL/GenBank/DDBJ databases">
        <title>We sequenced the genome of Paenibacillus hemerocallicola KCTC 33185 for further insight into its adaptation and study the phylogeny of Paenibacillus.</title>
        <authorList>
            <person name="Narsing Rao M.P."/>
        </authorList>
    </citation>
    <scope>NUCLEOTIDE SEQUENCE [LARGE SCALE GENOMIC DNA]</scope>
    <source>
        <strain evidence="19 20">KCTC 33185</strain>
    </source>
</reference>
<keyword evidence="9 17" id="KW-0547">Nucleotide-binding</keyword>
<dbReference type="Gene3D" id="3.40.1110.10">
    <property type="entry name" value="Calcium-transporting ATPase, cytoplasmic domain N"/>
    <property type="match status" value="1"/>
</dbReference>
<dbReference type="InterPro" id="IPR036163">
    <property type="entry name" value="HMA_dom_sf"/>
</dbReference>
<gene>
    <name evidence="19" type="primary">cadA</name>
    <name evidence="19" type="ORF">FE784_01575</name>
</gene>
<dbReference type="Proteomes" id="UP000307943">
    <property type="component" value="Unassembled WGS sequence"/>
</dbReference>
<keyword evidence="4 17" id="KW-1003">Cell membrane</keyword>
<keyword evidence="12 17" id="KW-1133">Transmembrane helix</keyword>
<evidence type="ECO:0000256" key="9">
    <source>
        <dbReference type="ARBA" id="ARBA00022741"/>
    </source>
</evidence>
<dbReference type="PROSITE" id="PS01047">
    <property type="entry name" value="HMA_1"/>
    <property type="match status" value="1"/>
</dbReference>
<dbReference type="Gene3D" id="2.70.150.10">
    <property type="entry name" value="Calcium-transporting ATPase, cytoplasmic transduction domain A"/>
    <property type="match status" value="1"/>
</dbReference>
<evidence type="ECO:0000313" key="19">
    <source>
        <dbReference type="EMBL" id="TNJ68368.1"/>
    </source>
</evidence>
<dbReference type="SUPFAM" id="SSF55008">
    <property type="entry name" value="HMA, heavy metal-associated domain"/>
    <property type="match status" value="1"/>
</dbReference>
<dbReference type="EC" id="7.2.2.21" evidence="15"/>
<dbReference type="CDD" id="cd00371">
    <property type="entry name" value="HMA"/>
    <property type="match status" value="1"/>
</dbReference>
<feature type="transmembrane region" description="Helical" evidence="17">
    <location>
        <begin position="405"/>
        <end position="429"/>
    </location>
</feature>
<dbReference type="NCBIfam" id="TIGR01512">
    <property type="entry name" value="ATPase-IB2_Cd"/>
    <property type="match status" value="1"/>
</dbReference>
<keyword evidence="11" id="KW-1278">Translocase</keyword>
<evidence type="ECO:0000256" key="12">
    <source>
        <dbReference type="ARBA" id="ARBA00022989"/>
    </source>
</evidence>
<dbReference type="EMBL" id="VDCQ01000001">
    <property type="protein sequence ID" value="TNJ68368.1"/>
    <property type="molecule type" value="Genomic_DNA"/>
</dbReference>
<dbReference type="PANTHER" id="PTHR48085">
    <property type="entry name" value="CADMIUM/ZINC-TRANSPORTING ATPASE HMA2-RELATED"/>
    <property type="match status" value="1"/>
</dbReference>
<dbReference type="PROSITE" id="PS50846">
    <property type="entry name" value="HMA_2"/>
    <property type="match status" value="1"/>
</dbReference>
<evidence type="ECO:0000256" key="14">
    <source>
        <dbReference type="ARBA" id="ARBA00023136"/>
    </source>
</evidence>
<evidence type="ECO:0000256" key="4">
    <source>
        <dbReference type="ARBA" id="ARBA00022475"/>
    </source>
</evidence>
<dbReference type="AlphaFoldDB" id="A0A5C4THA4"/>
<dbReference type="Gene3D" id="3.40.50.1000">
    <property type="entry name" value="HAD superfamily/HAD-like"/>
    <property type="match status" value="1"/>
</dbReference>
<dbReference type="SUPFAM" id="SSF81653">
    <property type="entry name" value="Calcium ATPase, transduction domain A"/>
    <property type="match status" value="1"/>
</dbReference>
<dbReference type="Pfam" id="PF00702">
    <property type="entry name" value="Hydrolase"/>
    <property type="match status" value="1"/>
</dbReference>
<dbReference type="InterPro" id="IPR027256">
    <property type="entry name" value="P-typ_ATPase_IB"/>
</dbReference>
<evidence type="ECO:0000256" key="3">
    <source>
        <dbReference type="ARBA" id="ARBA00022448"/>
    </source>
</evidence>
<keyword evidence="6" id="KW-0597">Phosphoprotein</keyword>
<dbReference type="PROSITE" id="PS00154">
    <property type="entry name" value="ATPASE_E1_E2"/>
    <property type="match status" value="1"/>
</dbReference>
<dbReference type="GO" id="GO:0016887">
    <property type="term" value="F:ATP hydrolysis activity"/>
    <property type="evidence" value="ECO:0007669"/>
    <property type="project" value="InterPro"/>
</dbReference>
<comment type="caution">
    <text evidence="19">The sequence shown here is derived from an EMBL/GenBank/DDBJ whole genome shotgun (WGS) entry which is preliminary data.</text>
</comment>
<comment type="similarity">
    <text evidence="2 17">Belongs to the cation transport ATPase (P-type) (TC 3.A.3) family. Type IB subfamily.</text>
</comment>
<evidence type="ECO:0000256" key="16">
    <source>
        <dbReference type="ARBA" id="ARBA00049338"/>
    </source>
</evidence>
<dbReference type="InterPro" id="IPR059000">
    <property type="entry name" value="ATPase_P-type_domA"/>
</dbReference>
<feature type="transmembrane region" description="Helical" evidence="17">
    <location>
        <begin position="148"/>
        <end position="167"/>
    </location>
</feature>
<dbReference type="InterPro" id="IPR023214">
    <property type="entry name" value="HAD_sf"/>
</dbReference>
<dbReference type="InterPro" id="IPR036412">
    <property type="entry name" value="HAD-like_sf"/>
</dbReference>
<keyword evidence="3" id="KW-0813">Transport</keyword>
<dbReference type="GO" id="GO:0005524">
    <property type="term" value="F:ATP binding"/>
    <property type="evidence" value="ECO:0007669"/>
    <property type="project" value="UniProtKB-UniRule"/>
</dbReference>
<dbReference type="PRINTS" id="PR00941">
    <property type="entry name" value="CDATPASE"/>
</dbReference>
<dbReference type="Gene3D" id="3.30.70.100">
    <property type="match status" value="1"/>
</dbReference>
<dbReference type="NCBIfam" id="TIGR01525">
    <property type="entry name" value="ATPase-IB_hvy"/>
    <property type="match status" value="1"/>
</dbReference>
<feature type="transmembrane region" description="Helical" evidence="17">
    <location>
        <begin position="370"/>
        <end position="393"/>
    </location>
</feature>
<dbReference type="RefSeq" id="WP_139600345.1">
    <property type="nucleotide sequence ID" value="NZ_VDCQ01000001.1"/>
</dbReference>
<dbReference type="InterPro" id="IPR008250">
    <property type="entry name" value="ATPase_P-typ_transduc_dom_A_sf"/>
</dbReference>
<evidence type="ECO:0000313" key="20">
    <source>
        <dbReference type="Proteomes" id="UP000307943"/>
    </source>
</evidence>
<keyword evidence="7 17" id="KW-0812">Transmembrane</keyword>
<dbReference type="SUPFAM" id="SSF81665">
    <property type="entry name" value="Calcium ATPase, transmembrane domain M"/>
    <property type="match status" value="1"/>
</dbReference>
<keyword evidence="8 17" id="KW-0479">Metal-binding</keyword>
<dbReference type="NCBIfam" id="TIGR01494">
    <property type="entry name" value="ATPase_P-type"/>
    <property type="match status" value="1"/>
</dbReference>
<comment type="catalytic activity">
    <reaction evidence="16">
        <text>Cd(2+)(in) + ATP + H2O = Cd(2+)(out) + ADP + phosphate + H(+)</text>
        <dbReference type="Rhea" id="RHEA:12132"/>
        <dbReference type="ChEBI" id="CHEBI:15377"/>
        <dbReference type="ChEBI" id="CHEBI:15378"/>
        <dbReference type="ChEBI" id="CHEBI:30616"/>
        <dbReference type="ChEBI" id="CHEBI:43474"/>
        <dbReference type="ChEBI" id="CHEBI:48775"/>
        <dbReference type="ChEBI" id="CHEBI:456216"/>
        <dbReference type="EC" id="7.2.2.21"/>
    </reaction>
</comment>
<dbReference type="SFLD" id="SFLDS00003">
    <property type="entry name" value="Haloacid_Dehalogenase"/>
    <property type="match status" value="1"/>
</dbReference>
<dbReference type="InterPro" id="IPR001757">
    <property type="entry name" value="P_typ_ATPase"/>
</dbReference>
<dbReference type="InterPro" id="IPR023298">
    <property type="entry name" value="ATPase_P-typ_TM_dom_sf"/>
</dbReference>
<dbReference type="OrthoDB" id="9813266at2"/>
<dbReference type="InterPro" id="IPR017969">
    <property type="entry name" value="Heavy-metal-associated_CS"/>
</dbReference>
<accession>A0A5C4THA4</accession>
<evidence type="ECO:0000256" key="13">
    <source>
        <dbReference type="ARBA" id="ARBA00023065"/>
    </source>
</evidence>
<dbReference type="GO" id="GO:0008551">
    <property type="term" value="F:P-type cadmium transporter activity"/>
    <property type="evidence" value="ECO:0007669"/>
    <property type="project" value="UniProtKB-EC"/>
</dbReference>
<evidence type="ECO:0000256" key="17">
    <source>
        <dbReference type="RuleBase" id="RU362081"/>
    </source>
</evidence>
<dbReference type="PROSITE" id="PS01229">
    <property type="entry name" value="COF_2"/>
    <property type="match status" value="1"/>
</dbReference>
<dbReference type="InterPro" id="IPR023299">
    <property type="entry name" value="ATPase_P-typ_cyto_dom_N"/>
</dbReference>